<dbReference type="OrthoDB" id="5865700at2759"/>
<proteinExistence type="predicted"/>
<evidence type="ECO:0000313" key="2">
    <source>
        <dbReference type="Proteomes" id="UP000252519"/>
    </source>
</evidence>
<sequence>MIPAGICKRICDPGMDVPLDNDDSKVKHTQKRSTAIPRHLEYPEDVSVALADEELIYDSFGVKKSELNYKSTCQKQISLAVKGKKGREALVKKLKYAAPLQETQYGLESKRSEVNLARRNRFEEQKSPFALETKRSDVNLGRKKYAGQRSPYGLESKRPDVNLARRNRYAGQVSYYQSGSVRM</sequence>
<dbReference type="AlphaFoldDB" id="A0A368F9C6"/>
<dbReference type="EMBL" id="JOJR01002382">
    <property type="protein sequence ID" value="RCN28713.1"/>
    <property type="molecule type" value="Genomic_DNA"/>
</dbReference>
<organism evidence="1 2">
    <name type="scientific">Ancylostoma caninum</name>
    <name type="common">Dog hookworm</name>
    <dbReference type="NCBI Taxonomy" id="29170"/>
    <lineage>
        <taxon>Eukaryota</taxon>
        <taxon>Metazoa</taxon>
        <taxon>Ecdysozoa</taxon>
        <taxon>Nematoda</taxon>
        <taxon>Chromadorea</taxon>
        <taxon>Rhabditida</taxon>
        <taxon>Rhabditina</taxon>
        <taxon>Rhabditomorpha</taxon>
        <taxon>Strongyloidea</taxon>
        <taxon>Ancylostomatidae</taxon>
        <taxon>Ancylostomatinae</taxon>
        <taxon>Ancylostoma</taxon>
    </lineage>
</organism>
<accession>A0A368F9C6</accession>
<protein>
    <submittedName>
        <fullName evidence="1">Uncharacterized protein</fullName>
    </submittedName>
</protein>
<reference evidence="1 2" key="1">
    <citation type="submission" date="2014-10" db="EMBL/GenBank/DDBJ databases">
        <title>Draft genome of the hookworm Ancylostoma caninum.</title>
        <authorList>
            <person name="Mitreva M."/>
        </authorList>
    </citation>
    <scope>NUCLEOTIDE SEQUENCE [LARGE SCALE GENOMIC DNA]</scope>
    <source>
        <strain evidence="1 2">Baltimore</strain>
    </source>
</reference>
<gene>
    <name evidence="1" type="ORF">ANCCAN_25540</name>
</gene>
<comment type="caution">
    <text evidence="1">The sequence shown here is derived from an EMBL/GenBank/DDBJ whole genome shotgun (WGS) entry which is preliminary data.</text>
</comment>
<name>A0A368F9C6_ANCCA</name>
<dbReference type="Proteomes" id="UP000252519">
    <property type="component" value="Unassembled WGS sequence"/>
</dbReference>
<evidence type="ECO:0000313" key="1">
    <source>
        <dbReference type="EMBL" id="RCN28713.1"/>
    </source>
</evidence>
<keyword evidence="2" id="KW-1185">Reference proteome</keyword>